<dbReference type="HOGENOM" id="CLU_000445_131_0_6"/>
<feature type="transmembrane region" description="Helical" evidence="1">
    <location>
        <begin position="252"/>
        <end position="273"/>
    </location>
</feature>
<keyword evidence="1" id="KW-1133">Transmembrane helix</keyword>
<keyword evidence="1" id="KW-0472">Membrane</keyword>
<evidence type="ECO:0000313" key="3">
    <source>
        <dbReference type="EMBL" id="CEG56837.1"/>
    </source>
</evidence>
<dbReference type="EMBL" id="LN614827">
    <property type="protein sequence ID" value="CEG56837.1"/>
    <property type="molecule type" value="Genomic_DNA"/>
</dbReference>
<evidence type="ECO:0000256" key="1">
    <source>
        <dbReference type="SAM" id="Phobius"/>
    </source>
</evidence>
<reference evidence="4" key="1">
    <citation type="submission" date="2014-09" db="EMBL/GenBank/DDBJ databases">
        <authorList>
            <person name="Gomez-Valero L."/>
        </authorList>
    </citation>
    <scope>NUCLEOTIDE SEQUENCE [LARGE SCALE GENOMIC DNA]</scope>
    <source>
        <strain evidence="4">ATCC700992</strain>
    </source>
</reference>
<feature type="domain" description="EAL" evidence="2">
    <location>
        <begin position="276"/>
        <end position="536"/>
    </location>
</feature>
<dbReference type="PANTHER" id="PTHR33121:SF79">
    <property type="entry name" value="CYCLIC DI-GMP PHOSPHODIESTERASE PDED-RELATED"/>
    <property type="match status" value="1"/>
</dbReference>
<name>A0A098G2X6_9GAMM</name>
<keyword evidence="4" id="KW-1185">Reference proteome</keyword>
<dbReference type="Gene3D" id="3.20.20.450">
    <property type="entry name" value="EAL domain"/>
    <property type="match status" value="1"/>
</dbReference>
<dbReference type="AlphaFoldDB" id="A0A098G2X6"/>
<protein>
    <submittedName>
        <fullName evidence="3">EAL domain protein</fullName>
    </submittedName>
</protein>
<dbReference type="Pfam" id="PF00563">
    <property type="entry name" value="EAL"/>
    <property type="match status" value="1"/>
</dbReference>
<dbReference type="OrthoDB" id="675397at2"/>
<proteinExistence type="predicted"/>
<keyword evidence="1" id="KW-0812">Transmembrane</keyword>
<organism evidence="3 4">
    <name type="scientific">Legionella fallonii LLAP-10</name>
    <dbReference type="NCBI Taxonomy" id="1212491"/>
    <lineage>
        <taxon>Bacteria</taxon>
        <taxon>Pseudomonadati</taxon>
        <taxon>Pseudomonadota</taxon>
        <taxon>Gammaproteobacteria</taxon>
        <taxon>Legionellales</taxon>
        <taxon>Legionellaceae</taxon>
        <taxon>Legionella</taxon>
    </lineage>
</organism>
<dbReference type="PROSITE" id="PS50883">
    <property type="entry name" value="EAL"/>
    <property type="match status" value="1"/>
</dbReference>
<dbReference type="KEGG" id="lfa:LFA_1417"/>
<dbReference type="SMART" id="SM00052">
    <property type="entry name" value="EAL"/>
    <property type="match status" value="1"/>
</dbReference>
<dbReference type="GO" id="GO:0071111">
    <property type="term" value="F:cyclic-guanylate-specific phosphodiesterase activity"/>
    <property type="evidence" value="ECO:0007669"/>
    <property type="project" value="InterPro"/>
</dbReference>
<dbReference type="STRING" id="1212491.LFA_1417"/>
<accession>A0A098G2X6</accession>
<dbReference type="InterPro" id="IPR050706">
    <property type="entry name" value="Cyclic-di-GMP_PDE-like"/>
</dbReference>
<dbReference type="PANTHER" id="PTHR33121">
    <property type="entry name" value="CYCLIC DI-GMP PHOSPHODIESTERASE PDEF"/>
    <property type="match status" value="1"/>
</dbReference>
<dbReference type="CDD" id="cd01948">
    <property type="entry name" value="EAL"/>
    <property type="match status" value="1"/>
</dbReference>
<dbReference type="InterPro" id="IPR035919">
    <property type="entry name" value="EAL_sf"/>
</dbReference>
<dbReference type="RefSeq" id="WP_045095443.1">
    <property type="nucleotide sequence ID" value="NZ_LN614827.1"/>
</dbReference>
<evidence type="ECO:0000259" key="2">
    <source>
        <dbReference type="PROSITE" id="PS50883"/>
    </source>
</evidence>
<dbReference type="Proteomes" id="UP000032430">
    <property type="component" value="Chromosome I"/>
</dbReference>
<sequence>MDKLFQKISRIIYKRFTFFWMLVTFLLLLLALYINWQVSLEKSYKDISDTAKQLGNDMDRLIEDLFQEVYTLPVYEKNISQCNEGLYPHLEHITLNFPRIAGILVSDKNKLLCSTIEDTQGLTLSHNKARTILGPFTLPIFDQPVYLLQQKIGNYYVGVLVLASIFKNTITPTEKTPSIIALYDYRQKNNIFKIEREDGKSIWFIDYDRDAIPLSNPWAMFAFNKLYSVDGVSLVVFVNEETMFNNLGYREIVVSLIIFIISGFLYFIMHALLSKRYSLVGSMKLAIKNKEFYPAYQPLFDREANQYSGVEVLLRWQSNENNDGNEDKVIMPDFFIVEAETNGLIVPITLQIIEQSFIETRTILKKNPSFHLGFNISACHFIDTMFFEQFAVLMKQYAISPTQIILEITERDLLDKNNKIFFNKMRQLRQSGFSLAVDDYGTGHASISYLHHFPFNYLKIDKLFVQAIGTKAITESLNDVIINMAKRLNLIIIAEGVETEEQVNYLAMKEVRYLQGWYFSKALSIEKLIDLLKGSRNESSY</sequence>
<gene>
    <name evidence="3" type="ORF">LFA_1417</name>
</gene>
<dbReference type="InterPro" id="IPR001633">
    <property type="entry name" value="EAL_dom"/>
</dbReference>
<evidence type="ECO:0000313" key="4">
    <source>
        <dbReference type="Proteomes" id="UP000032430"/>
    </source>
</evidence>
<feature type="transmembrane region" description="Helical" evidence="1">
    <location>
        <begin position="12"/>
        <end position="36"/>
    </location>
</feature>
<dbReference type="SUPFAM" id="SSF141868">
    <property type="entry name" value="EAL domain-like"/>
    <property type="match status" value="1"/>
</dbReference>